<keyword evidence="4 5" id="KW-0472">Membrane</keyword>
<evidence type="ECO:0000256" key="5">
    <source>
        <dbReference type="SAM" id="Phobius"/>
    </source>
</evidence>
<feature type="transmembrane region" description="Helical" evidence="5">
    <location>
        <begin position="257"/>
        <end position="276"/>
    </location>
</feature>
<protein>
    <submittedName>
        <fullName evidence="6">Chloride channel protein</fullName>
    </submittedName>
</protein>
<comment type="subcellular location">
    <subcellularLocation>
        <location evidence="1">Membrane</location>
        <topology evidence="1">Multi-pass membrane protein</topology>
    </subcellularLocation>
</comment>
<proteinExistence type="predicted"/>
<organism evidence="6 7">
    <name type="scientific">Kandleria vitulina DSM 20405</name>
    <dbReference type="NCBI Taxonomy" id="1410657"/>
    <lineage>
        <taxon>Bacteria</taxon>
        <taxon>Bacillati</taxon>
        <taxon>Bacillota</taxon>
        <taxon>Erysipelotrichia</taxon>
        <taxon>Erysipelotrichales</taxon>
        <taxon>Coprobacillaceae</taxon>
        <taxon>Kandleria</taxon>
    </lineage>
</organism>
<feature type="transmembrane region" description="Helical" evidence="5">
    <location>
        <begin position="345"/>
        <end position="363"/>
    </location>
</feature>
<feature type="transmembrane region" description="Helical" evidence="5">
    <location>
        <begin position="321"/>
        <end position="339"/>
    </location>
</feature>
<dbReference type="RefSeq" id="WP_051654354.1">
    <property type="nucleotide sequence ID" value="NZ_JNKN01000005.1"/>
</dbReference>
<feature type="transmembrane region" description="Helical" evidence="5">
    <location>
        <begin position="156"/>
        <end position="175"/>
    </location>
</feature>
<dbReference type="InterPro" id="IPR050368">
    <property type="entry name" value="ClC-type_chloride_channel"/>
</dbReference>
<evidence type="ECO:0000256" key="2">
    <source>
        <dbReference type="ARBA" id="ARBA00022692"/>
    </source>
</evidence>
<keyword evidence="7" id="KW-1185">Reference proteome</keyword>
<gene>
    <name evidence="6" type="ORF">IV49_GL000771</name>
</gene>
<feature type="transmembrane region" description="Helical" evidence="5">
    <location>
        <begin position="220"/>
        <end position="245"/>
    </location>
</feature>
<name>A0A0R2HHU8_9FIRM</name>
<keyword evidence="3 5" id="KW-1133">Transmembrane helix</keyword>
<dbReference type="Gene3D" id="1.10.3080.10">
    <property type="entry name" value="Clc chloride channel"/>
    <property type="match status" value="1"/>
</dbReference>
<evidence type="ECO:0000256" key="1">
    <source>
        <dbReference type="ARBA" id="ARBA00004141"/>
    </source>
</evidence>
<feature type="transmembrane region" description="Helical" evidence="5">
    <location>
        <begin position="94"/>
        <end position="114"/>
    </location>
</feature>
<dbReference type="InterPro" id="IPR014743">
    <property type="entry name" value="Cl-channel_core"/>
</dbReference>
<evidence type="ECO:0000313" key="7">
    <source>
        <dbReference type="Proteomes" id="UP000051841"/>
    </source>
</evidence>
<sequence>MYEEICNSMKRTIWYIKSGVEWILIGLFVGCICGIVGTAFALGINYATSYRMSHGFILYFLPLAGPVIVWIYHRLDVAGRGTNDIIAAAREGNFLPVLLIPAIFVSTIITHLFGGSAGREGAALQIGGDIGNTIGKCFKLEKRKVGMITRVGMSSFFAALFGTPVAATAFGTMVINVGEIPYLTIFPALIASLVSSSISYHCGVAPVRFNVGVPSLDSIMIIKIAILAMLCAIVSVLFVKSLSFFNYLMRKYLKNAYVRALVGGCIIVLLSLLLNTRDYNGAGMDVISKALLKGEASPVAFIWKILFTAITLEAGYKGGEVVPTFFIGATFGCFASTLLQIPPQFGAAIGMIGVFGAATNSFLSPLFLSVEVFSGTGIIFFALACIICYIYSGYSGLYSSQMIVFSKVTSEQVDAKTNLYHTGDWYKYQ</sequence>
<dbReference type="EMBL" id="JQBL01000002">
    <property type="protein sequence ID" value="KRN51302.1"/>
    <property type="molecule type" value="Genomic_DNA"/>
</dbReference>
<dbReference type="GO" id="GO:0015108">
    <property type="term" value="F:chloride transmembrane transporter activity"/>
    <property type="evidence" value="ECO:0007669"/>
    <property type="project" value="InterPro"/>
</dbReference>
<reference evidence="6 7" key="1">
    <citation type="journal article" date="2015" name="Genome Announc.">
        <title>Expanding the biotechnology potential of lactobacilli through comparative genomics of 213 strains and associated genera.</title>
        <authorList>
            <person name="Sun Z."/>
            <person name="Harris H.M."/>
            <person name="McCann A."/>
            <person name="Guo C."/>
            <person name="Argimon S."/>
            <person name="Zhang W."/>
            <person name="Yang X."/>
            <person name="Jeffery I.B."/>
            <person name="Cooney J.C."/>
            <person name="Kagawa T.F."/>
            <person name="Liu W."/>
            <person name="Song Y."/>
            <person name="Salvetti E."/>
            <person name="Wrobel A."/>
            <person name="Rasinkangas P."/>
            <person name="Parkhill J."/>
            <person name="Rea M.C."/>
            <person name="O'Sullivan O."/>
            <person name="Ritari J."/>
            <person name="Douillard F.P."/>
            <person name="Paul Ross R."/>
            <person name="Yang R."/>
            <person name="Briner A.E."/>
            <person name="Felis G.E."/>
            <person name="de Vos W.M."/>
            <person name="Barrangou R."/>
            <person name="Klaenhammer T.R."/>
            <person name="Caufield P.W."/>
            <person name="Cui Y."/>
            <person name="Zhang H."/>
            <person name="O'Toole P.W."/>
        </authorList>
    </citation>
    <scope>NUCLEOTIDE SEQUENCE [LARGE SCALE GENOMIC DNA]</scope>
    <source>
        <strain evidence="6 7">DSM 20405</strain>
    </source>
</reference>
<evidence type="ECO:0000256" key="4">
    <source>
        <dbReference type="ARBA" id="ARBA00023136"/>
    </source>
</evidence>
<dbReference type="PATRIC" id="fig|1410657.5.peg.805"/>
<dbReference type="Proteomes" id="UP000051841">
    <property type="component" value="Unassembled WGS sequence"/>
</dbReference>
<dbReference type="SUPFAM" id="SSF81340">
    <property type="entry name" value="Clc chloride channel"/>
    <property type="match status" value="1"/>
</dbReference>
<dbReference type="PANTHER" id="PTHR43427">
    <property type="entry name" value="CHLORIDE CHANNEL PROTEIN CLC-E"/>
    <property type="match status" value="1"/>
</dbReference>
<feature type="transmembrane region" description="Helical" evidence="5">
    <location>
        <begin position="56"/>
        <end position="73"/>
    </location>
</feature>
<dbReference type="AlphaFoldDB" id="A0A0R2HHU8"/>
<dbReference type="GO" id="GO:0016020">
    <property type="term" value="C:membrane"/>
    <property type="evidence" value="ECO:0007669"/>
    <property type="project" value="UniProtKB-SubCell"/>
</dbReference>
<accession>A0A0R2HHU8</accession>
<dbReference type="InterPro" id="IPR001807">
    <property type="entry name" value="ClC"/>
</dbReference>
<feature type="transmembrane region" description="Helical" evidence="5">
    <location>
        <begin position="20"/>
        <end position="44"/>
    </location>
</feature>
<dbReference type="PANTHER" id="PTHR43427:SF12">
    <property type="entry name" value="CHLORIDE TRANSPORTER"/>
    <property type="match status" value="1"/>
</dbReference>
<evidence type="ECO:0000313" key="6">
    <source>
        <dbReference type="EMBL" id="KRN51302.1"/>
    </source>
</evidence>
<keyword evidence="2 5" id="KW-0812">Transmembrane</keyword>
<feature type="transmembrane region" description="Helical" evidence="5">
    <location>
        <begin position="182"/>
        <end position="200"/>
    </location>
</feature>
<dbReference type="Pfam" id="PF00654">
    <property type="entry name" value="Voltage_CLC"/>
    <property type="match status" value="1"/>
</dbReference>
<feature type="transmembrane region" description="Helical" evidence="5">
    <location>
        <begin position="370"/>
        <end position="392"/>
    </location>
</feature>
<comment type="caution">
    <text evidence="6">The sequence shown here is derived from an EMBL/GenBank/DDBJ whole genome shotgun (WGS) entry which is preliminary data.</text>
</comment>
<evidence type="ECO:0000256" key="3">
    <source>
        <dbReference type="ARBA" id="ARBA00022989"/>
    </source>
</evidence>